<reference evidence="1 2" key="1">
    <citation type="journal article" date="2008" name="Nat. Biotechnol.">
        <title>Genome sequencing and analysis of the filamentous fungus Penicillium chrysogenum.</title>
        <authorList>
            <person name="van den Berg M.A."/>
            <person name="Albang R."/>
            <person name="Albermann K."/>
            <person name="Badger J.H."/>
            <person name="Daran J.-M."/>
            <person name="Driessen A.J.M."/>
            <person name="Garcia-Estrada C."/>
            <person name="Fedorova N.D."/>
            <person name="Harris D.M."/>
            <person name="Heijne W.H.M."/>
            <person name="Joardar V.S."/>
            <person name="Kiel J.A.K.W."/>
            <person name="Kovalchuk A."/>
            <person name="Martin J.F."/>
            <person name="Nierman W.C."/>
            <person name="Nijland J.G."/>
            <person name="Pronk J.T."/>
            <person name="Roubos J.A."/>
            <person name="van der Klei I.J."/>
            <person name="van Peij N.N.M.E."/>
            <person name="Veenhuis M."/>
            <person name="von Doehren H."/>
            <person name="Wagner C."/>
            <person name="Wortman J.R."/>
            <person name="Bovenberg R.A.L."/>
        </authorList>
    </citation>
    <scope>NUCLEOTIDE SEQUENCE [LARGE SCALE GENOMIC DNA]</scope>
    <source>
        <strain evidence="2">ATCC 28089 / DSM 1075 / NRRL 1951 / Wisconsin 54-1255</strain>
    </source>
</reference>
<dbReference type="OMA" id="RTHPFRH"/>
<dbReference type="EMBL" id="AM920435">
    <property type="protein sequence ID" value="CAP86427.1"/>
    <property type="molecule type" value="Genomic_DNA"/>
</dbReference>
<evidence type="ECO:0000313" key="1">
    <source>
        <dbReference type="EMBL" id="CAP86427.1"/>
    </source>
</evidence>
<protein>
    <submittedName>
        <fullName evidence="1">Uncharacterized protein</fullName>
    </submittedName>
</protein>
<dbReference type="STRING" id="500485.B6HFZ0"/>
<accession>B6HFZ0</accession>
<gene>
    <name evidence="1" type="ORF">Pc20g10980</name>
    <name evidence="1" type="ORF">PCH_Pc20g10980</name>
</gene>
<keyword evidence="2" id="KW-1185">Reference proteome</keyword>
<sequence>MSGDACLVVEPTKGCLELSEDGGVQRSGGHHWRRVDHRDSDVDIFNDRMHSAALLSPNVLGDKQPAMAPGVTDTRALSTERRTRSRMLPVAAGAAGEACSWVILCSTVLAEGCWPVPHGVVVLVFVSINSATLFTSTRHSLISRWPCLDVLHSHGVHCDCTGERRKKGERRRKATVLHVSGNNEVEEEIGMKKFIQQEDTPWLNYLDIASLNTFIASMIMIGNSFSKASLILDGVLKRQQHDRTHPFRHN</sequence>
<dbReference type="HOGENOM" id="CLU_1111699_0_0_1"/>
<dbReference type="Proteomes" id="UP000000724">
    <property type="component" value="Contig Pc00c20"/>
</dbReference>
<organism evidence="1 2">
    <name type="scientific">Penicillium rubens (strain ATCC 28089 / DSM 1075 / NRRL 1951 / Wisconsin 54-1255)</name>
    <name type="common">Penicillium chrysogenum</name>
    <dbReference type="NCBI Taxonomy" id="500485"/>
    <lineage>
        <taxon>Eukaryota</taxon>
        <taxon>Fungi</taxon>
        <taxon>Dikarya</taxon>
        <taxon>Ascomycota</taxon>
        <taxon>Pezizomycotina</taxon>
        <taxon>Eurotiomycetes</taxon>
        <taxon>Eurotiomycetidae</taxon>
        <taxon>Eurotiales</taxon>
        <taxon>Aspergillaceae</taxon>
        <taxon>Penicillium</taxon>
        <taxon>Penicillium chrysogenum species complex</taxon>
    </lineage>
</organism>
<dbReference type="AlphaFoldDB" id="B6HFZ0"/>
<name>B6HFZ0_PENRW</name>
<dbReference type="VEuPathDB" id="FungiDB:PCH_Pc20g10980"/>
<evidence type="ECO:0000313" key="2">
    <source>
        <dbReference type="Proteomes" id="UP000000724"/>
    </source>
</evidence>
<proteinExistence type="predicted"/>